<evidence type="ECO:0000256" key="2">
    <source>
        <dbReference type="SAM" id="Phobius"/>
    </source>
</evidence>
<dbReference type="SMART" id="SM00408">
    <property type="entry name" value="IGc2"/>
    <property type="match status" value="2"/>
</dbReference>
<gene>
    <name evidence="5" type="ORF">MNOR_LOCUS13069</name>
</gene>
<protein>
    <recommendedName>
        <fullName evidence="7">Nephrin/kirre</fullName>
    </recommendedName>
</protein>
<keyword evidence="6" id="KW-1185">Reference proteome</keyword>
<accession>A0AAV2QMF1</accession>
<dbReference type="PANTHER" id="PTHR23278:SF19">
    <property type="entry name" value="OBSCURIN"/>
    <property type="match status" value="1"/>
</dbReference>
<dbReference type="PANTHER" id="PTHR23278">
    <property type="entry name" value="SIDESTEP PROTEIN"/>
    <property type="match status" value="1"/>
</dbReference>
<dbReference type="SUPFAM" id="SSF49265">
    <property type="entry name" value="Fibronectin type III"/>
    <property type="match status" value="1"/>
</dbReference>
<feature type="domain" description="Fibronectin type-III" evidence="4">
    <location>
        <begin position="269"/>
        <end position="362"/>
    </location>
</feature>
<evidence type="ECO:0000256" key="1">
    <source>
        <dbReference type="SAM" id="MobiDB-lite"/>
    </source>
</evidence>
<keyword evidence="2" id="KW-0812">Transmembrane</keyword>
<dbReference type="PROSITE" id="PS50853">
    <property type="entry name" value="FN3"/>
    <property type="match status" value="1"/>
</dbReference>
<dbReference type="EMBL" id="CAXKWB010007349">
    <property type="protein sequence ID" value="CAL4086720.1"/>
    <property type="molecule type" value="Genomic_DNA"/>
</dbReference>
<dbReference type="CDD" id="cd00063">
    <property type="entry name" value="FN3"/>
    <property type="match status" value="1"/>
</dbReference>
<dbReference type="Pfam" id="PF13927">
    <property type="entry name" value="Ig_3"/>
    <property type="match status" value="2"/>
</dbReference>
<dbReference type="InterPro" id="IPR013783">
    <property type="entry name" value="Ig-like_fold"/>
</dbReference>
<sequence>MVRWFKQGKVIQSNHYTSHHDNHVTISRLTITPSRTLHSRQIVCRAENPLLSQATLEDIYTLEVSYRPNATLTLGWPNTETNLTEGKDLHFQCRVDANPPPYKIQWYKDGSELVGNSSTSGPVPILREYTFSIQHIGRRHAGTYHCVASNVEGDSPSNVIDINVRFAPVCSHSNPMVVAAPIRKPTSIKCQVDANPHDRLSFTWFLSSTNSRHHSKQLRDSQYVRQGRQSTLEYTPRSKEDYGNISCRAHNDVGPQRAPCVYILVSEGPPEPVRPCRVINITSYAAAIECRPGFDGGLPQKFTFEVHQLDNHKLITKKTSSDNSIYLSDLQPFRRYEIKVTSHNARGSSQFRSLKIKTQPKPVIKMRTPAYVHSMVTSPRPPRPTPPRLVTTVAILKTSSSTTVTSAGLESQPKEEFYDEPGHAEIDLREKYTWILGVVLGTITVSVILLCALVITFGRKEARAAAREKALAGFCPCRTGEKEELADGNTAAGTEPRRSSGGNLGWYHHEQRGVQDQSCSWPSRCYRIRNTDRDHLL</sequence>
<evidence type="ECO:0000313" key="5">
    <source>
        <dbReference type="EMBL" id="CAL4086720.1"/>
    </source>
</evidence>
<feature type="domain" description="Ig-like" evidence="3">
    <location>
        <begin position="175"/>
        <end position="251"/>
    </location>
</feature>
<dbReference type="InterPro" id="IPR007110">
    <property type="entry name" value="Ig-like_dom"/>
</dbReference>
<dbReference type="InterPro" id="IPR003599">
    <property type="entry name" value="Ig_sub"/>
</dbReference>
<proteinExistence type="predicted"/>
<feature type="domain" description="Ig-like" evidence="3">
    <location>
        <begin position="1"/>
        <end position="57"/>
    </location>
</feature>
<evidence type="ECO:0000259" key="4">
    <source>
        <dbReference type="PROSITE" id="PS50853"/>
    </source>
</evidence>
<feature type="domain" description="Ig-like" evidence="3">
    <location>
        <begin position="68"/>
        <end position="163"/>
    </location>
</feature>
<keyword evidence="2" id="KW-0472">Membrane</keyword>
<dbReference type="AlphaFoldDB" id="A0AAV2QMF1"/>
<dbReference type="InterPro" id="IPR036179">
    <property type="entry name" value="Ig-like_dom_sf"/>
</dbReference>
<dbReference type="Gene3D" id="2.60.40.10">
    <property type="entry name" value="Immunoglobulins"/>
    <property type="match status" value="4"/>
</dbReference>
<reference evidence="5 6" key="1">
    <citation type="submission" date="2024-05" db="EMBL/GenBank/DDBJ databases">
        <authorList>
            <person name="Wallberg A."/>
        </authorList>
    </citation>
    <scope>NUCLEOTIDE SEQUENCE [LARGE SCALE GENOMIC DNA]</scope>
</reference>
<evidence type="ECO:0008006" key="7">
    <source>
        <dbReference type="Google" id="ProtNLM"/>
    </source>
</evidence>
<dbReference type="PROSITE" id="PS50835">
    <property type="entry name" value="IG_LIKE"/>
    <property type="match status" value="3"/>
</dbReference>
<feature type="transmembrane region" description="Helical" evidence="2">
    <location>
        <begin position="434"/>
        <end position="457"/>
    </location>
</feature>
<feature type="region of interest" description="Disordered" evidence="1">
    <location>
        <begin position="485"/>
        <end position="507"/>
    </location>
</feature>
<organism evidence="5 6">
    <name type="scientific">Meganyctiphanes norvegica</name>
    <name type="common">Northern krill</name>
    <name type="synonym">Thysanopoda norvegica</name>
    <dbReference type="NCBI Taxonomy" id="48144"/>
    <lineage>
        <taxon>Eukaryota</taxon>
        <taxon>Metazoa</taxon>
        <taxon>Ecdysozoa</taxon>
        <taxon>Arthropoda</taxon>
        <taxon>Crustacea</taxon>
        <taxon>Multicrustacea</taxon>
        <taxon>Malacostraca</taxon>
        <taxon>Eumalacostraca</taxon>
        <taxon>Eucarida</taxon>
        <taxon>Euphausiacea</taxon>
        <taxon>Euphausiidae</taxon>
        <taxon>Meganyctiphanes</taxon>
    </lineage>
</organism>
<comment type="caution">
    <text evidence="5">The sequence shown here is derived from an EMBL/GenBank/DDBJ whole genome shotgun (WGS) entry which is preliminary data.</text>
</comment>
<evidence type="ECO:0000259" key="3">
    <source>
        <dbReference type="PROSITE" id="PS50835"/>
    </source>
</evidence>
<dbReference type="InterPro" id="IPR036116">
    <property type="entry name" value="FN3_sf"/>
</dbReference>
<dbReference type="SUPFAM" id="SSF48726">
    <property type="entry name" value="Immunoglobulin"/>
    <property type="match status" value="3"/>
</dbReference>
<dbReference type="Proteomes" id="UP001497623">
    <property type="component" value="Unassembled WGS sequence"/>
</dbReference>
<dbReference type="InterPro" id="IPR003598">
    <property type="entry name" value="Ig_sub2"/>
</dbReference>
<dbReference type="SMART" id="SM00409">
    <property type="entry name" value="IG"/>
    <property type="match status" value="2"/>
</dbReference>
<dbReference type="InterPro" id="IPR003961">
    <property type="entry name" value="FN3_dom"/>
</dbReference>
<dbReference type="CDD" id="cd00096">
    <property type="entry name" value="Ig"/>
    <property type="match status" value="2"/>
</dbReference>
<name>A0AAV2QMF1_MEGNR</name>
<evidence type="ECO:0000313" key="6">
    <source>
        <dbReference type="Proteomes" id="UP001497623"/>
    </source>
</evidence>
<keyword evidence="2" id="KW-1133">Transmembrane helix</keyword>